<dbReference type="EMBL" id="JAPDRP010000004">
    <property type="protein sequence ID" value="KAJ9647729.1"/>
    <property type="molecule type" value="Genomic_DNA"/>
</dbReference>
<evidence type="ECO:0000313" key="1">
    <source>
        <dbReference type="EMBL" id="KAJ9647729.1"/>
    </source>
</evidence>
<keyword evidence="2" id="KW-1185">Reference proteome</keyword>
<proteinExistence type="predicted"/>
<sequence>MTFVATILAGCLKLAWINHKNKHYIAVAAQKQEQAHLAPKTVERRANEDEEKAIPFGIRAVESGIEVEGVWISRTNTPAPSSAASSISEKRSDRVTPTAEQPPALDSPNQRNRSSYTRRYHGQAVRAQANRAFPSLLPLVKAQHQAVEHHHPHTLRPLRHLLDSIGVLHLHALEGVAEPSADPRKVSDESGTSKRRSESLRTSSSASDYEHAPTFQFTKESPTRDVSDPASDSSHIRPGDRGLSLDLLQSHRLSHVAETGQLTPRVRRPRPGSGPTLAHGSESGSGSAANTIEANATKPDTADHTWPKRNGSSSSETSAKSTLDHPVSTPPSSPSSSTPTQTSPYAPLPFSYEEDTVDSSLSVQTAQNQRMSQVLRKVNSGFEILRPGTLGPNPADMALDIDLEAGEKLVDLRREDLGSRLTIAIRSIYYVVRASTASSPRPDPTGFSSILELYTERPSEDFCMGGVKEFGIGSD</sequence>
<name>A0ACC2ZJZ6_9PEZI</name>
<accession>A0ACC2ZJZ6</accession>
<reference evidence="1" key="1">
    <citation type="submission" date="2022-10" db="EMBL/GenBank/DDBJ databases">
        <title>Culturing micro-colonial fungi from biological soil crusts in the Mojave desert and describing Neophaeococcomyces mojavensis, and introducing the new genera and species Taxawa tesnikishii.</title>
        <authorList>
            <person name="Kurbessoian T."/>
            <person name="Stajich J.E."/>
        </authorList>
    </citation>
    <scope>NUCLEOTIDE SEQUENCE</scope>
    <source>
        <strain evidence="1">JES_115</strain>
    </source>
</reference>
<organism evidence="1 2">
    <name type="scientific">Coniosporium tulheliwenetii</name>
    <dbReference type="NCBI Taxonomy" id="3383036"/>
    <lineage>
        <taxon>Eukaryota</taxon>
        <taxon>Fungi</taxon>
        <taxon>Dikarya</taxon>
        <taxon>Ascomycota</taxon>
        <taxon>Pezizomycotina</taxon>
        <taxon>Dothideomycetes</taxon>
        <taxon>Dothideomycetes incertae sedis</taxon>
        <taxon>Coniosporium</taxon>
    </lineage>
</organism>
<protein>
    <submittedName>
        <fullName evidence="1">Uncharacterized protein</fullName>
    </submittedName>
</protein>
<evidence type="ECO:0000313" key="2">
    <source>
        <dbReference type="Proteomes" id="UP001172680"/>
    </source>
</evidence>
<comment type="caution">
    <text evidence="1">The sequence shown here is derived from an EMBL/GenBank/DDBJ whole genome shotgun (WGS) entry which is preliminary data.</text>
</comment>
<dbReference type="Proteomes" id="UP001172680">
    <property type="component" value="Unassembled WGS sequence"/>
</dbReference>
<gene>
    <name evidence="1" type="ORF">H2199_001503</name>
</gene>